<feature type="non-terminal residue" evidence="2">
    <location>
        <position position="127"/>
    </location>
</feature>
<evidence type="ECO:0000256" key="1">
    <source>
        <dbReference type="SAM" id="MobiDB-lite"/>
    </source>
</evidence>
<organism evidence="2">
    <name type="scientific">Tanacetum cinerariifolium</name>
    <name type="common">Dalmatian daisy</name>
    <name type="synonym">Chrysanthemum cinerariifolium</name>
    <dbReference type="NCBI Taxonomy" id="118510"/>
    <lineage>
        <taxon>Eukaryota</taxon>
        <taxon>Viridiplantae</taxon>
        <taxon>Streptophyta</taxon>
        <taxon>Embryophyta</taxon>
        <taxon>Tracheophyta</taxon>
        <taxon>Spermatophyta</taxon>
        <taxon>Magnoliopsida</taxon>
        <taxon>eudicotyledons</taxon>
        <taxon>Gunneridae</taxon>
        <taxon>Pentapetalae</taxon>
        <taxon>asterids</taxon>
        <taxon>campanulids</taxon>
        <taxon>Asterales</taxon>
        <taxon>Asteraceae</taxon>
        <taxon>Asteroideae</taxon>
        <taxon>Anthemideae</taxon>
        <taxon>Anthemidinae</taxon>
        <taxon>Tanacetum</taxon>
    </lineage>
</organism>
<dbReference type="AlphaFoldDB" id="A0A699VHJ0"/>
<name>A0A699VHJ0_TANCI</name>
<gene>
    <name evidence="2" type="ORF">Tci_907001</name>
</gene>
<accession>A0A699VHJ0</accession>
<reference evidence="2" key="1">
    <citation type="journal article" date="2019" name="Sci. Rep.">
        <title>Draft genome of Tanacetum cinerariifolium, the natural source of mosquito coil.</title>
        <authorList>
            <person name="Yamashiro T."/>
            <person name="Shiraishi A."/>
            <person name="Satake H."/>
            <person name="Nakayama K."/>
        </authorList>
    </citation>
    <scope>NUCLEOTIDE SEQUENCE</scope>
</reference>
<sequence>TTVGVSVSTAEPSTLPTTTTTVIEDEDLTIAQTLMKMISEKSKEKAKERGSEEKSNQIEFNEEVTRNLEAQLQAKLEEEERLARQKEEEANIALIVEWNDVQAMMDADHELVKGLQAEEQGKLTIEE</sequence>
<dbReference type="EMBL" id="BKCJ011453797">
    <property type="protein sequence ID" value="GFD35032.1"/>
    <property type="molecule type" value="Genomic_DNA"/>
</dbReference>
<evidence type="ECO:0000313" key="2">
    <source>
        <dbReference type="EMBL" id="GFD35032.1"/>
    </source>
</evidence>
<proteinExistence type="predicted"/>
<feature type="non-terminal residue" evidence="2">
    <location>
        <position position="1"/>
    </location>
</feature>
<feature type="region of interest" description="Disordered" evidence="1">
    <location>
        <begin position="41"/>
        <end position="64"/>
    </location>
</feature>
<comment type="caution">
    <text evidence="2">The sequence shown here is derived from an EMBL/GenBank/DDBJ whole genome shotgun (WGS) entry which is preliminary data.</text>
</comment>
<protein>
    <submittedName>
        <fullName evidence="2">Uncharacterized protein</fullName>
    </submittedName>
</protein>
<feature type="compositionally biased region" description="Basic and acidic residues" evidence="1">
    <location>
        <begin position="41"/>
        <end position="56"/>
    </location>
</feature>